<feature type="domain" description="Survival Motor Neuron Gemin2-binding" evidence="2">
    <location>
        <begin position="52"/>
        <end position="71"/>
    </location>
</feature>
<dbReference type="Pfam" id="PF20636">
    <property type="entry name" value="SMN_G2-BD"/>
    <property type="match status" value="1"/>
</dbReference>
<dbReference type="AlphaFoldDB" id="A0A9P7Y4C5"/>
<dbReference type="InterPro" id="IPR049481">
    <property type="entry name" value="SMN_G2-BD"/>
</dbReference>
<feature type="compositionally biased region" description="Low complexity" evidence="1">
    <location>
        <begin position="196"/>
        <end position="212"/>
    </location>
</feature>
<evidence type="ECO:0000313" key="4">
    <source>
        <dbReference type="Proteomes" id="UP000707451"/>
    </source>
</evidence>
<gene>
    <name evidence="3" type="ORF">KI688_000501</name>
</gene>
<dbReference type="EMBL" id="JAHRHY010000001">
    <property type="protein sequence ID" value="KAG9072725.1"/>
    <property type="molecule type" value="Genomic_DNA"/>
</dbReference>
<name>A0A9P7Y4C5_9FUNG</name>
<feature type="compositionally biased region" description="Polar residues" evidence="1">
    <location>
        <begin position="122"/>
        <end position="133"/>
    </location>
</feature>
<dbReference type="CDD" id="cd22851">
    <property type="entry name" value="SMN_N"/>
    <property type="match status" value="1"/>
</dbReference>
<protein>
    <recommendedName>
        <fullName evidence="2">Survival Motor Neuron Gemin2-binding domain-containing protein</fullName>
    </recommendedName>
</protein>
<comment type="caution">
    <text evidence="3">The sequence shown here is derived from an EMBL/GenBank/DDBJ whole genome shotgun (WGS) entry which is preliminary data.</text>
</comment>
<organism evidence="3 4">
    <name type="scientific">Linnemannia hyalina</name>
    <dbReference type="NCBI Taxonomy" id="64524"/>
    <lineage>
        <taxon>Eukaryota</taxon>
        <taxon>Fungi</taxon>
        <taxon>Fungi incertae sedis</taxon>
        <taxon>Mucoromycota</taxon>
        <taxon>Mortierellomycotina</taxon>
        <taxon>Mortierellomycetes</taxon>
        <taxon>Mortierellales</taxon>
        <taxon>Mortierellaceae</taxon>
        <taxon>Linnemannia</taxon>
    </lineage>
</organism>
<feature type="compositionally biased region" description="Basic and acidic residues" evidence="1">
    <location>
        <begin position="76"/>
        <end position="89"/>
    </location>
</feature>
<feature type="compositionally biased region" description="Basic and acidic residues" evidence="1">
    <location>
        <begin position="263"/>
        <end position="274"/>
    </location>
</feature>
<feature type="compositionally biased region" description="Polar residues" evidence="1">
    <location>
        <begin position="104"/>
        <end position="114"/>
    </location>
</feature>
<dbReference type="Proteomes" id="UP000707451">
    <property type="component" value="Unassembled WGS sequence"/>
</dbReference>
<reference evidence="3" key="1">
    <citation type="submission" date="2021-06" db="EMBL/GenBank/DDBJ databases">
        <title>Genome Sequence of Mortierella hyaline Strain SCG-10, a Cold-Adapted, Nitrate-Reducing Fungus Isolated from Soil in Minnesota, USA.</title>
        <authorList>
            <person name="Aldossari N."/>
        </authorList>
    </citation>
    <scope>NUCLEOTIDE SEQUENCE</scope>
    <source>
        <strain evidence="3">SCG-10</strain>
    </source>
</reference>
<feature type="compositionally biased region" description="Low complexity" evidence="1">
    <location>
        <begin position="138"/>
        <end position="153"/>
    </location>
</feature>
<keyword evidence="4" id="KW-1185">Reference proteome</keyword>
<evidence type="ECO:0000313" key="3">
    <source>
        <dbReference type="EMBL" id="KAG9072725.1"/>
    </source>
</evidence>
<accession>A0A9P7Y4C5</accession>
<proteinExistence type="predicted"/>
<dbReference type="OrthoDB" id="2447930at2759"/>
<feature type="region of interest" description="Disordered" evidence="1">
    <location>
        <begin position="1"/>
        <end position="43"/>
    </location>
</feature>
<feature type="compositionally biased region" description="Basic and acidic residues" evidence="1">
    <location>
        <begin position="161"/>
        <end position="175"/>
    </location>
</feature>
<evidence type="ECO:0000259" key="2">
    <source>
        <dbReference type="Pfam" id="PF20636"/>
    </source>
</evidence>
<feature type="region of interest" description="Disordered" evidence="1">
    <location>
        <begin position="76"/>
        <end position="212"/>
    </location>
</feature>
<feature type="region of interest" description="Disordered" evidence="1">
    <location>
        <begin position="238"/>
        <end position="288"/>
    </location>
</feature>
<sequence>MAEEYEEEYYDEEEGEDYNEEQEDDAEYEYNEEGGDEDGDIQVGEEIDLTHEEVWDDSALIEAWDMAVKQYEVYHSKANPKDNSKDKVAKSSIPHSSNKHENADSVQQPTTSPTKRTKLNHNNKVTTTSQVTRSEPDSSPTPTATQSQQSPSQGAVPQYDVSERKPSFKKADKPSFNHHKERREEFEKEKARKAKASASTTAAGPSSSTSAFAAPVPTVDAATIAYYQELGYYYDPSYAATHNEGQGQEGDEDGGQSQGQEDQLDHHQHQHQQEQGHNGSGNEVEAAGNSKISGSAHALHALDQPCTHLNHRFTHLLMDFIPATIPAISRQYLYLIYPQAHRQLQPQQRDPEEDLDFQHRQGWFLLVGMDRVVRRHLDMVHLQPVDKGRFRHHHCHLFHHTQVVVDHFQDQRWTMKPLEI</sequence>
<evidence type="ECO:0000256" key="1">
    <source>
        <dbReference type="SAM" id="MobiDB-lite"/>
    </source>
</evidence>